<name>A0A1M7ZHZ4_9BACT</name>
<organism evidence="1 2">
    <name type="scientific">Algoriphagus zhangzhouensis</name>
    <dbReference type="NCBI Taxonomy" id="1073327"/>
    <lineage>
        <taxon>Bacteria</taxon>
        <taxon>Pseudomonadati</taxon>
        <taxon>Bacteroidota</taxon>
        <taxon>Cytophagia</taxon>
        <taxon>Cytophagales</taxon>
        <taxon>Cyclobacteriaceae</taxon>
        <taxon>Algoriphagus</taxon>
    </lineage>
</organism>
<gene>
    <name evidence="1" type="ORF">SAMN04488108_3490</name>
</gene>
<sequence>MKQNKQTFIDSGTNTMNFKSDNDLDHFNMQWFYGISEVAHLIAVR</sequence>
<protein>
    <submittedName>
        <fullName evidence="1">Uncharacterized protein</fullName>
    </submittedName>
</protein>
<dbReference type="EMBL" id="FRXN01000005">
    <property type="protein sequence ID" value="SHO64497.1"/>
    <property type="molecule type" value="Genomic_DNA"/>
</dbReference>
<keyword evidence="2" id="KW-1185">Reference proteome</keyword>
<proteinExistence type="predicted"/>
<dbReference type="AlphaFoldDB" id="A0A1M7ZHZ4"/>
<dbReference type="Proteomes" id="UP000184609">
    <property type="component" value="Unassembled WGS sequence"/>
</dbReference>
<reference evidence="2" key="1">
    <citation type="submission" date="2016-12" db="EMBL/GenBank/DDBJ databases">
        <authorList>
            <person name="Varghese N."/>
            <person name="Submissions S."/>
        </authorList>
    </citation>
    <scope>NUCLEOTIDE SEQUENCE [LARGE SCALE GENOMIC DNA]</scope>
    <source>
        <strain evidence="2">DSM 25035</strain>
    </source>
</reference>
<evidence type="ECO:0000313" key="2">
    <source>
        <dbReference type="Proteomes" id="UP000184609"/>
    </source>
</evidence>
<accession>A0A1M7ZHZ4</accession>
<evidence type="ECO:0000313" key="1">
    <source>
        <dbReference type="EMBL" id="SHO64497.1"/>
    </source>
</evidence>